<evidence type="ECO:0000313" key="2">
    <source>
        <dbReference type="EMBL" id="EUJ56432.1"/>
    </source>
</evidence>
<protein>
    <submittedName>
        <fullName evidence="2">Positive control sigma-like factor</fullName>
        <ecNumber evidence="2">2.7.7.6</ecNumber>
    </submittedName>
</protein>
<dbReference type="Proteomes" id="UP000019241">
    <property type="component" value="Unassembled WGS sequence"/>
</dbReference>
<dbReference type="SUPFAM" id="SSF88659">
    <property type="entry name" value="Sigma3 and sigma4 domains of RNA polymerase sigma factors"/>
    <property type="match status" value="1"/>
</dbReference>
<dbReference type="GO" id="GO:0006352">
    <property type="term" value="P:DNA-templated transcription initiation"/>
    <property type="evidence" value="ECO:0007669"/>
    <property type="project" value="InterPro"/>
</dbReference>
<dbReference type="InterPro" id="IPR013249">
    <property type="entry name" value="RNA_pol_sigma70_r4_t2"/>
</dbReference>
<dbReference type="CDD" id="cd06171">
    <property type="entry name" value="Sigma70_r4"/>
    <property type="match status" value="1"/>
</dbReference>
<keyword evidence="2" id="KW-0808">Transferase</keyword>
<dbReference type="Pfam" id="PF08281">
    <property type="entry name" value="Sigma70_r4_2"/>
    <property type="match status" value="1"/>
</dbReference>
<dbReference type="EC" id="2.7.7.6" evidence="2"/>
<feature type="domain" description="RNA polymerase sigma factor 70 region 4 type 2" evidence="1">
    <location>
        <begin position="94"/>
        <end position="146"/>
    </location>
</feature>
<dbReference type="GO" id="GO:0003899">
    <property type="term" value="F:DNA-directed RNA polymerase activity"/>
    <property type="evidence" value="ECO:0007669"/>
    <property type="project" value="UniProtKB-EC"/>
</dbReference>
<sequence>MANEDLIFQYRITSRGAKRHLRACKDTHERNVWKGIIDSLGTSICYMKYGCLPEDIKTNQRSRFRMLHADIINWNILINDKKEIDDQIDDFNYQMIKDLLSALSNREKECYLLKHQFLFEPSTIAAMLGITVSTVETTITRAKNKIQKKANNSLYVMRKGWND</sequence>
<dbReference type="GO" id="GO:0016987">
    <property type="term" value="F:sigma factor activity"/>
    <property type="evidence" value="ECO:0007669"/>
    <property type="project" value="InterPro"/>
</dbReference>
<name>W7DF05_9LIST</name>
<dbReference type="InterPro" id="IPR013324">
    <property type="entry name" value="RNA_pol_sigma_r3/r4-like"/>
</dbReference>
<comment type="caution">
    <text evidence="2">The sequence shown here is derived from an EMBL/GenBank/DDBJ whole genome shotgun (WGS) entry which is preliminary data.</text>
</comment>
<dbReference type="EMBL" id="AODM01000031">
    <property type="protein sequence ID" value="EUJ56432.1"/>
    <property type="molecule type" value="Genomic_DNA"/>
</dbReference>
<reference evidence="2 3" key="1">
    <citation type="submission" date="2012-12" db="EMBL/GenBank/DDBJ databases">
        <title>Novel taxa of Listeriaceae from agricultural environments in the United States.</title>
        <authorList>
            <person name="den Bakker H.C."/>
            <person name="Allred A."/>
            <person name="Warchocki S."/>
            <person name="Wright E.M."/>
            <person name="Burrell A."/>
            <person name="Nightingale K.K."/>
            <person name="Kephart D."/>
            <person name="Wiedmann M."/>
        </authorList>
    </citation>
    <scope>NUCLEOTIDE SEQUENCE [LARGE SCALE GENOMIC DNA]</scope>
    <source>
        <strain evidence="2 3">FSL S10-1203</strain>
    </source>
</reference>
<organism evidence="2 3">
    <name type="scientific">Listeria fleischmannii FSL S10-1203</name>
    <dbReference type="NCBI Taxonomy" id="1265822"/>
    <lineage>
        <taxon>Bacteria</taxon>
        <taxon>Bacillati</taxon>
        <taxon>Bacillota</taxon>
        <taxon>Bacilli</taxon>
        <taxon>Bacillales</taxon>
        <taxon>Listeriaceae</taxon>
        <taxon>Listeria</taxon>
    </lineage>
</organism>
<dbReference type="InterPro" id="IPR036388">
    <property type="entry name" value="WH-like_DNA-bd_sf"/>
</dbReference>
<gene>
    <name evidence="2" type="ORF">MCOL2_08956</name>
</gene>
<accession>W7DF05</accession>
<dbReference type="GO" id="GO:0003677">
    <property type="term" value="F:DNA binding"/>
    <property type="evidence" value="ECO:0007669"/>
    <property type="project" value="InterPro"/>
</dbReference>
<evidence type="ECO:0000259" key="1">
    <source>
        <dbReference type="Pfam" id="PF08281"/>
    </source>
</evidence>
<dbReference type="PATRIC" id="fig|1265822.4.peg.1818"/>
<dbReference type="AlphaFoldDB" id="W7DF05"/>
<dbReference type="RefSeq" id="WP_052006773.1">
    <property type="nucleotide sequence ID" value="NZ_AODM01000031.1"/>
</dbReference>
<dbReference type="Gene3D" id="1.10.10.10">
    <property type="entry name" value="Winged helix-like DNA-binding domain superfamily/Winged helix DNA-binding domain"/>
    <property type="match status" value="1"/>
</dbReference>
<proteinExistence type="predicted"/>
<keyword evidence="2" id="KW-0548">Nucleotidyltransferase</keyword>
<evidence type="ECO:0000313" key="3">
    <source>
        <dbReference type="Proteomes" id="UP000019241"/>
    </source>
</evidence>